<reference evidence="1 2" key="1">
    <citation type="submission" date="2023-03" db="EMBL/GenBank/DDBJ databases">
        <title>Roseibium porphyridii sp. nov. and Roseibium rhodosorbium sp. nov. isolated from marine algae, Porphyridium cruentum and Rhodosorus marinus, respectively.</title>
        <authorList>
            <person name="Lee M.W."/>
            <person name="Choi B.J."/>
            <person name="Lee J.K."/>
            <person name="Choi D.G."/>
            <person name="Baek J.H."/>
            <person name="Bayburt H."/>
            <person name="Kim J.M."/>
            <person name="Han D.M."/>
            <person name="Kim K.H."/>
            <person name="Jeon C.O."/>
        </authorList>
    </citation>
    <scope>NUCLEOTIDE SEQUENCE [LARGE SCALE GENOMIC DNA]</scope>
    <source>
        <strain evidence="1 2">KMA01</strain>
    </source>
</reference>
<dbReference type="EMBL" id="CP120863">
    <property type="protein sequence ID" value="WFE91590.1"/>
    <property type="molecule type" value="Genomic_DNA"/>
</dbReference>
<organism evidence="1 2">
    <name type="scientific">Roseibium porphyridii</name>
    <dbReference type="NCBI Taxonomy" id="2866279"/>
    <lineage>
        <taxon>Bacteria</taxon>
        <taxon>Pseudomonadati</taxon>
        <taxon>Pseudomonadota</taxon>
        <taxon>Alphaproteobacteria</taxon>
        <taxon>Hyphomicrobiales</taxon>
        <taxon>Stappiaceae</taxon>
        <taxon>Roseibium</taxon>
    </lineage>
</organism>
<proteinExistence type="predicted"/>
<evidence type="ECO:0000313" key="1">
    <source>
        <dbReference type="EMBL" id="WFE91590.1"/>
    </source>
</evidence>
<accession>A0ABY8FCK8</accession>
<dbReference type="Proteomes" id="UP001209803">
    <property type="component" value="Chromosome"/>
</dbReference>
<evidence type="ECO:0000313" key="2">
    <source>
        <dbReference type="Proteomes" id="UP001209803"/>
    </source>
</evidence>
<sequence>MKAFLANLKKSSRVYPVVLAALISGLTVLASGAIADQVIPWPEQPKVLQSEIQSYVDGSIGPLSSKVRPGSTVGVLFLGYSQEAISRNAGELSEIDGYSQYFTPYGRTEYYTYPFDFLQYQQPDTITVLNVDLTKETYVPEFTAETDIKSYLDPDGLFIQDLGKQLYGIMNIMAGSGTVTELGTPMKKFTDEEFTVRHQLFDTTCTSVTEFVQKKTGKQHHSMFVYTDYEPGSDEQIECLKFQTLIFLRPASVPFRSIAPEQ</sequence>
<protein>
    <submittedName>
        <fullName evidence="1">Uncharacterized protein</fullName>
    </submittedName>
</protein>
<gene>
    <name evidence="1" type="ORF">K1718_09590</name>
</gene>
<name>A0ABY8FCK8_9HYPH</name>
<keyword evidence="2" id="KW-1185">Reference proteome</keyword>
<dbReference type="RefSeq" id="WP_152500713.1">
    <property type="nucleotide sequence ID" value="NZ_CP120863.1"/>
</dbReference>